<dbReference type="InterPro" id="IPR001214">
    <property type="entry name" value="SET_dom"/>
</dbReference>
<proteinExistence type="predicted"/>
<feature type="domain" description="SET" evidence="1">
    <location>
        <begin position="95"/>
        <end position="260"/>
    </location>
</feature>
<dbReference type="PANTHER" id="PTHR47332">
    <property type="entry name" value="SET DOMAIN-CONTAINING PROTEIN 5"/>
    <property type="match status" value="1"/>
</dbReference>
<dbReference type="OrthoDB" id="265717at2759"/>
<keyword evidence="3" id="KW-1185">Reference proteome</keyword>
<dbReference type="Pfam" id="PF00856">
    <property type="entry name" value="SET"/>
    <property type="match status" value="1"/>
</dbReference>
<name>A0A4Y7QA38_9AGAM</name>
<organism evidence="2 3">
    <name type="scientific">Rickenella mellea</name>
    <dbReference type="NCBI Taxonomy" id="50990"/>
    <lineage>
        <taxon>Eukaryota</taxon>
        <taxon>Fungi</taxon>
        <taxon>Dikarya</taxon>
        <taxon>Basidiomycota</taxon>
        <taxon>Agaricomycotina</taxon>
        <taxon>Agaricomycetes</taxon>
        <taxon>Hymenochaetales</taxon>
        <taxon>Rickenellaceae</taxon>
        <taxon>Rickenella</taxon>
    </lineage>
</organism>
<protein>
    <submittedName>
        <fullName evidence="2">SET domain-containing protein</fullName>
    </submittedName>
</protein>
<dbReference type="CDD" id="cd20071">
    <property type="entry name" value="SET_SMYD"/>
    <property type="match status" value="1"/>
</dbReference>
<accession>A0A4Y7QA38</accession>
<dbReference type="PROSITE" id="PS50280">
    <property type="entry name" value="SET"/>
    <property type="match status" value="1"/>
</dbReference>
<gene>
    <name evidence="2" type="ORF">BD410DRAFT_110283</name>
</gene>
<dbReference type="Gene3D" id="2.170.270.10">
    <property type="entry name" value="SET domain"/>
    <property type="match status" value="1"/>
</dbReference>
<sequence length="444" mass="49384">MSAHAAGLPSAATSYMRTQSTDVKAASLGWPLDPDPESTPPTAEQDILAAFTNARSPGITTRVCRESFQSSHAFCIWLCYSDLSNEYGLGGWGPPPLSPSPPPYSIQPVSGYGLGMVANRPIKTGETILIERPIAVHPSIISTEDHSKGPLRAMEDKYEAAFPTLGEKEKSVYMELWNCKPLTGTLGNKFNGIARTNGIHIRFMRSRFLPHYAGVFPSISRCNHSCGPNADSSFDEDTMSMRLFALRPIAAGEQVTICYVATFLTTSRQKELKEKYLFTCECKHCKPTVASSPSRPLKDRYWTSSVVRTLSNISASDQRRIQVGLRMKYAREMWTEWISPSWKEKNEVFFGFHEDALVVLAQEGLENKRIDHIAYLAHGCATLGDVGGFQRWGNVLISLSAWTHGKEGILQMKTWQDWVREPTTSPAWGLRVRSNGKGKQKSLV</sequence>
<dbReference type="AlphaFoldDB" id="A0A4Y7QA38"/>
<evidence type="ECO:0000313" key="3">
    <source>
        <dbReference type="Proteomes" id="UP000294933"/>
    </source>
</evidence>
<dbReference type="InterPro" id="IPR046341">
    <property type="entry name" value="SET_dom_sf"/>
</dbReference>
<dbReference type="EMBL" id="ML170167">
    <property type="protein sequence ID" value="TDL24151.1"/>
    <property type="molecule type" value="Genomic_DNA"/>
</dbReference>
<dbReference type="PANTHER" id="PTHR47332:SF2">
    <property type="entry name" value="SET-6"/>
    <property type="match status" value="1"/>
</dbReference>
<dbReference type="STRING" id="50990.A0A4Y7QA38"/>
<dbReference type="SUPFAM" id="SSF82199">
    <property type="entry name" value="SET domain"/>
    <property type="match status" value="1"/>
</dbReference>
<dbReference type="VEuPathDB" id="FungiDB:BD410DRAFT_110283"/>
<evidence type="ECO:0000313" key="2">
    <source>
        <dbReference type="EMBL" id="TDL24151.1"/>
    </source>
</evidence>
<dbReference type="Gene3D" id="1.25.40.10">
    <property type="entry name" value="Tetratricopeptide repeat domain"/>
    <property type="match status" value="1"/>
</dbReference>
<reference evidence="2 3" key="1">
    <citation type="submission" date="2018-06" db="EMBL/GenBank/DDBJ databases">
        <title>A transcriptomic atlas of mushroom development highlights an independent origin of complex multicellularity.</title>
        <authorList>
            <consortium name="DOE Joint Genome Institute"/>
            <person name="Krizsan K."/>
            <person name="Almasi E."/>
            <person name="Merenyi Z."/>
            <person name="Sahu N."/>
            <person name="Viragh M."/>
            <person name="Koszo T."/>
            <person name="Mondo S."/>
            <person name="Kiss B."/>
            <person name="Balint B."/>
            <person name="Kues U."/>
            <person name="Barry K."/>
            <person name="Hegedus J.C."/>
            <person name="Henrissat B."/>
            <person name="Johnson J."/>
            <person name="Lipzen A."/>
            <person name="Ohm R."/>
            <person name="Nagy I."/>
            <person name="Pangilinan J."/>
            <person name="Yan J."/>
            <person name="Xiong Y."/>
            <person name="Grigoriev I.V."/>
            <person name="Hibbett D.S."/>
            <person name="Nagy L.G."/>
        </authorList>
    </citation>
    <scope>NUCLEOTIDE SEQUENCE [LARGE SCALE GENOMIC DNA]</scope>
    <source>
        <strain evidence="2 3">SZMC22713</strain>
    </source>
</reference>
<dbReference type="Proteomes" id="UP000294933">
    <property type="component" value="Unassembled WGS sequence"/>
</dbReference>
<dbReference type="InterPro" id="IPR011990">
    <property type="entry name" value="TPR-like_helical_dom_sf"/>
</dbReference>
<dbReference type="SMART" id="SM00317">
    <property type="entry name" value="SET"/>
    <property type="match status" value="1"/>
</dbReference>
<dbReference type="InterPro" id="IPR053185">
    <property type="entry name" value="SET_domain_protein"/>
</dbReference>
<evidence type="ECO:0000259" key="1">
    <source>
        <dbReference type="PROSITE" id="PS50280"/>
    </source>
</evidence>